<comment type="caution">
    <text evidence="2">The sequence shown here is derived from an EMBL/GenBank/DDBJ whole genome shotgun (WGS) entry which is preliminary data.</text>
</comment>
<dbReference type="Proteomes" id="UP000076552">
    <property type="component" value="Unassembled WGS sequence"/>
</dbReference>
<organism evidence="2 3">
    <name type="scientific">Colletotrichum tofieldiae</name>
    <dbReference type="NCBI Taxonomy" id="708197"/>
    <lineage>
        <taxon>Eukaryota</taxon>
        <taxon>Fungi</taxon>
        <taxon>Dikarya</taxon>
        <taxon>Ascomycota</taxon>
        <taxon>Pezizomycotina</taxon>
        <taxon>Sordariomycetes</taxon>
        <taxon>Hypocreomycetidae</taxon>
        <taxon>Glomerellales</taxon>
        <taxon>Glomerellaceae</taxon>
        <taxon>Colletotrichum</taxon>
        <taxon>Colletotrichum spaethianum species complex</taxon>
    </lineage>
</organism>
<reference evidence="2 3" key="1">
    <citation type="submission" date="2015-06" db="EMBL/GenBank/DDBJ databases">
        <title>Survival trade-offs in plant roots during colonization by closely related pathogenic and mutualistic fungi.</title>
        <authorList>
            <person name="Hacquard S."/>
            <person name="Kracher B."/>
            <person name="Hiruma K."/>
            <person name="Weinman A."/>
            <person name="Muench P."/>
            <person name="Garrido Oter R."/>
            <person name="Ver Loren van Themaat E."/>
            <person name="Dallerey J.-F."/>
            <person name="Damm U."/>
            <person name="Henrissat B."/>
            <person name="Lespinet O."/>
            <person name="Thon M."/>
            <person name="Kemen E."/>
            <person name="McHardy A.C."/>
            <person name="Schulze-Lefert P."/>
            <person name="O'Connell R.J."/>
        </authorList>
    </citation>
    <scope>NUCLEOTIDE SEQUENCE [LARGE SCALE GENOMIC DNA]</scope>
    <source>
        <strain evidence="2 3">0861</strain>
    </source>
</reference>
<feature type="compositionally biased region" description="Basic and acidic residues" evidence="1">
    <location>
        <begin position="189"/>
        <end position="209"/>
    </location>
</feature>
<accession>A0A166X0Z1</accession>
<feature type="region of interest" description="Disordered" evidence="1">
    <location>
        <begin position="427"/>
        <end position="468"/>
    </location>
</feature>
<feature type="region of interest" description="Disordered" evidence="1">
    <location>
        <begin position="189"/>
        <end position="238"/>
    </location>
</feature>
<feature type="compositionally biased region" description="Polar residues" evidence="1">
    <location>
        <begin position="573"/>
        <end position="591"/>
    </location>
</feature>
<evidence type="ECO:0000313" key="3">
    <source>
        <dbReference type="Proteomes" id="UP000076552"/>
    </source>
</evidence>
<feature type="region of interest" description="Disordered" evidence="1">
    <location>
        <begin position="250"/>
        <end position="290"/>
    </location>
</feature>
<protein>
    <submittedName>
        <fullName evidence="2">Uncharacterized protein</fullName>
    </submittedName>
</protein>
<feature type="region of interest" description="Disordered" evidence="1">
    <location>
        <begin position="568"/>
        <end position="591"/>
    </location>
</feature>
<sequence>MEKTTTAPCAANWRRPQFLHDHHTHQIKMPRKRKSSTSVTDLDMTNLATHWRRPVAGVDPLKTATDPVFGENKHILEDLDGKPVATARCAVVSAVPVPIDGSERPSEKQDRTPFVLGVLFHQCNDPKCKEHNGLFDNAEIRRIRNATRFRSQTRDDGVVEFGKHLEGVKVTPRKSSMVDVTMLCKHEKDGGFSGKDRIGKLREQSKRNEAAVIHDPAIANMIDRDPNPASENSTSGQADRFQGLLRKLQRSSHDFKSLPMTKKPSENRPRQDSGGSGDSGVDVRSSVKPQSLNPMAKEFKAFVPKQDPVEVGKSEEPSVNVPLSTLIKMLGSSDNSNIFETPQQSFDETFANKIQRFGIPEAYQQYITPPTAFSPLVVNPTLQPSLLQNVTSPPISPTFGFQNNFTTHPFGMFPQMPAAPLNPSTAGFAPSGAPNTAGIPPRPPPFGSVANRPGSVQPPSRYWPLTSNFMPTPEYSRQMANDPQMPGPRLGPHPNSSLFSTQPPMSNQGQFFNANTAPIFGPGMGPRPTRKPRVPDAFGQQSYEAYIEWRKANEPGYALECKARQARRALRSNGPNSHLTGSGPVAQSSQP</sequence>
<name>A0A166X0Z1_9PEZI</name>
<dbReference type="EMBL" id="LFIV01000017">
    <property type="protein sequence ID" value="KZL76167.1"/>
    <property type="molecule type" value="Genomic_DNA"/>
</dbReference>
<proteinExistence type="predicted"/>
<keyword evidence="3" id="KW-1185">Reference proteome</keyword>
<evidence type="ECO:0000313" key="2">
    <source>
        <dbReference type="EMBL" id="KZL76167.1"/>
    </source>
</evidence>
<evidence type="ECO:0000256" key="1">
    <source>
        <dbReference type="SAM" id="MobiDB-lite"/>
    </source>
</evidence>
<dbReference type="AlphaFoldDB" id="A0A166X0Z1"/>
<gene>
    <name evidence="2" type="ORF">CT0861_02885</name>
</gene>